<feature type="region of interest" description="Disordered" evidence="7">
    <location>
        <begin position="468"/>
        <end position="512"/>
    </location>
</feature>
<dbReference type="AlphaFoldDB" id="A0A9Q0KDP8"/>
<keyword evidence="6" id="KW-0472">Membrane</keyword>
<dbReference type="SUPFAM" id="SSF52047">
    <property type="entry name" value="RNI-like"/>
    <property type="match status" value="1"/>
</dbReference>
<dbReference type="PANTHER" id="PTHR24359">
    <property type="entry name" value="SERINE/THREONINE-PROTEIN KINASE SBK1"/>
    <property type="match status" value="1"/>
</dbReference>
<keyword evidence="3" id="KW-0812">Transmembrane</keyword>
<dbReference type="SMART" id="SM00364">
    <property type="entry name" value="LRR_BAC"/>
    <property type="match status" value="3"/>
</dbReference>
<keyword evidence="5" id="KW-1133">Transmembrane helix</keyword>
<proteinExistence type="predicted"/>
<dbReference type="SUPFAM" id="SSF56112">
    <property type="entry name" value="Protein kinase-like (PK-like)"/>
    <property type="match status" value="1"/>
</dbReference>
<dbReference type="PRINTS" id="PR00019">
    <property type="entry name" value="LEURICHRPT"/>
</dbReference>
<dbReference type="Pfam" id="PF14381">
    <property type="entry name" value="EDR1_CTR1_ARMC3_pept"/>
    <property type="match status" value="1"/>
</dbReference>
<dbReference type="Pfam" id="PF00069">
    <property type="entry name" value="Pkinase"/>
    <property type="match status" value="1"/>
</dbReference>
<dbReference type="InterPro" id="IPR055414">
    <property type="entry name" value="LRR_R13L4/SHOC2-like"/>
</dbReference>
<dbReference type="Gene3D" id="3.80.10.10">
    <property type="entry name" value="Ribonuclease Inhibitor"/>
    <property type="match status" value="2"/>
</dbReference>
<reference evidence="9" key="1">
    <citation type="journal article" date="2023" name="Plant J.">
        <title>The genome of the king protea, Protea cynaroides.</title>
        <authorList>
            <person name="Chang J."/>
            <person name="Duong T.A."/>
            <person name="Schoeman C."/>
            <person name="Ma X."/>
            <person name="Roodt D."/>
            <person name="Barker N."/>
            <person name="Li Z."/>
            <person name="Van de Peer Y."/>
            <person name="Mizrachi E."/>
        </authorList>
    </citation>
    <scope>NUCLEOTIDE SEQUENCE</scope>
    <source>
        <tissue evidence="9">Young leaves</tissue>
    </source>
</reference>
<dbReference type="PROSITE" id="PS00108">
    <property type="entry name" value="PROTEIN_KINASE_ST"/>
    <property type="match status" value="1"/>
</dbReference>
<dbReference type="PANTHER" id="PTHR24359:SF1">
    <property type="entry name" value="INHIBITOR OF NUCLEAR FACTOR KAPPA-B KINASE EPSILON SUBUNIT HOMOLOG 1-RELATED"/>
    <property type="match status" value="1"/>
</dbReference>
<dbReference type="InterPro" id="IPR001611">
    <property type="entry name" value="Leu-rich_rpt"/>
</dbReference>
<dbReference type="InterPro" id="IPR003591">
    <property type="entry name" value="Leu-rich_rpt_typical-subtyp"/>
</dbReference>
<evidence type="ECO:0000256" key="1">
    <source>
        <dbReference type="ARBA" id="ARBA00004370"/>
    </source>
</evidence>
<dbReference type="InterPro" id="IPR000719">
    <property type="entry name" value="Prot_kinase_dom"/>
</dbReference>
<evidence type="ECO:0000256" key="5">
    <source>
        <dbReference type="ARBA" id="ARBA00022989"/>
    </source>
</evidence>
<dbReference type="InterPro" id="IPR032675">
    <property type="entry name" value="LRR_dom_sf"/>
</dbReference>
<evidence type="ECO:0000313" key="10">
    <source>
        <dbReference type="Proteomes" id="UP001141806"/>
    </source>
</evidence>
<sequence length="1122" mass="125479">MQDSECDQIVSGHDERSNGGRKAEKALEKGPDGHNSDDEPVIDVSGNAWEVSLLDRSKDPIKGLYLYRNVFNLIPQSLGELKRLKTLKFFANEINLFPSETGNLVELECLQVKISSPSLSGLSLDKLKALKELELCKIPPRPSAFPILSEIASLTSLTRLSVCHFSIRYLPPEIGCLTKLEFLDLSFNKLKKLPNEITSLSSLKSLKVAHNKFVEMPSTLSSLQNLENLDLSYNQLTSLGSLNLAMMQTLQKLNLQYNKFVDCGQIPPWIHCNLDRNSEDTSCDEFASYSVEVDVLDASVQKDEDSPSNAGSPNALSSLLTEASSNTRCSTARRMRKGWKRRDHLQQRARQERLNNSRKCITKDHNGIMTVNMATKCTPCKPTVLASKPLAQTTSDVKDIDDNNIDRLSEQADSPILLTLIDEKIGSSKVHTGENCSCLSSDPVDICKECSHENWVQNTSSVGSQYGIDEQEEDSSSEASKNIPKSKRHSDRDLDNPKPSKSRRPVSDPSNLSCKYSTESFCSIDDRIPDGFYDAGRDRPFMSLQSYERLCRDSREVILVDRERDEELDAIALSAQALVSGLKQSTGLEEEREQLAIDNLRVASVLALYVSSCFGGSDRNALVERARKAVAGSNYQKPFVCTCRTGNNDHGGKSTEPILSCESDFVDLCEKSLRSIKEARSSNIVPIGTLQFGVCRHRAVLLKYLCDRVEPPVPCELVRGYLDFMPHAWNIILVRRGDSWVRMVVDACHPTDIREETDQEFFCRYIPLSRILVPLKTDNMASSVCSFPSLSLSDKIEKAASSSLVRCKFGSIEAAAKVRSKCVDSVKELRNFEYTCLGEVRMLRALKKHSCIVEIYGHQISSKWVPPLEGHKECRLLQSTIVMEYIEGGSLKSYIEKLSQDGQKHVPVDLALFIARDVACALAELHIKHIIHRDIKSENILIDLDKKRSDRTPIVKLCDFDRAVPLRSFLHTCCIAHVGIPAPYVCVGTPRWMAPEVLRGMHNQKKYGLEVDIWSYGCLLLELLTLQVPYAGLPESEIHQLLQMGKRPRLTDELETLRFSEEPAMSSSSTERVDAEAEANITRFLIDLFCRCTNGNPADRPTAGQLYDMLHARANSFLSATS</sequence>
<dbReference type="InterPro" id="IPR011009">
    <property type="entry name" value="Kinase-like_dom_sf"/>
</dbReference>
<dbReference type="Proteomes" id="UP001141806">
    <property type="component" value="Unassembled WGS sequence"/>
</dbReference>
<feature type="compositionally biased region" description="Basic residues" evidence="7">
    <location>
        <begin position="333"/>
        <end position="343"/>
    </location>
</feature>
<dbReference type="GO" id="GO:0005524">
    <property type="term" value="F:ATP binding"/>
    <property type="evidence" value="ECO:0007669"/>
    <property type="project" value="InterPro"/>
</dbReference>
<feature type="region of interest" description="Disordered" evidence="7">
    <location>
        <begin position="333"/>
        <end position="352"/>
    </location>
</feature>
<dbReference type="Gene3D" id="1.10.510.10">
    <property type="entry name" value="Transferase(Phosphotransferase) domain 1"/>
    <property type="match status" value="1"/>
</dbReference>
<evidence type="ECO:0000256" key="3">
    <source>
        <dbReference type="ARBA" id="ARBA00022692"/>
    </source>
</evidence>
<accession>A0A9Q0KDP8</accession>
<dbReference type="PROSITE" id="PS51450">
    <property type="entry name" value="LRR"/>
    <property type="match status" value="2"/>
</dbReference>
<dbReference type="GO" id="GO:0016020">
    <property type="term" value="C:membrane"/>
    <property type="evidence" value="ECO:0007669"/>
    <property type="project" value="UniProtKB-SubCell"/>
</dbReference>
<comment type="subcellular location">
    <subcellularLocation>
        <location evidence="1">Membrane</location>
    </subcellularLocation>
</comment>
<evidence type="ECO:0000313" key="9">
    <source>
        <dbReference type="EMBL" id="KAJ4968606.1"/>
    </source>
</evidence>
<evidence type="ECO:0000256" key="4">
    <source>
        <dbReference type="ARBA" id="ARBA00022737"/>
    </source>
</evidence>
<name>A0A9Q0KDP8_9MAGN</name>
<dbReference type="InterPro" id="IPR008271">
    <property type="entry name" value="Ser/Thr_kinase_AS"/>
</dbReference>
<comment type="caution">
    <text evidence="9">The sequence shown here is derived from an EMBL/GenBank/DDBJ whole genome shotgun (WGS) entry which is preliminary data.</text>
</comment>
<evidence type="ECO:0000259" key="8">
    <source>
        <dbReference type="PROSITE" id="PS50011"/>
    </source>
</evidence>
<keyword evidence="2" id="KW-0433">Leucine-rich repeat</keyword>
<dbReference type="EMBL" id="JAMYWD010000006">
    <property type="protein sequence ID" value="KAJ4968606.1"/>
    <property type="molecule type" value="Genomic_DNA"/>
</dbReference>
<dbReference type="Pfam" id="PF23598">
    <property type="entry name" value="LRR_14"/>
    <property type="match status" value="1"/>
</dbReference>
<dbReference type="GO" id="GO:0004674">
    <property type="term" value="F:protein serine/threonine kinase activity"/>
    <property type="evidence" value="ECO:0007669"/>
    <property type="project" value="TreeGrafter"/>
</dbReference>
<dbReference type="SMART" id="SM00365">
    <property type="entry name" value="LRR_SD22"/>
    <property type="match status" value="2"/>
</dbReference>
<feature type="region of interest" description="Disordered" evidence="7">
    <location>
        <begin position="1"/>
        <end position="41"/>
    </location>
</feature>
<organism evidence="9 10">
    <name type="scientific">Protea cynaroides</name>
    <dbReference type="NCBI Taxonomy" id="273540"/>
    <lineage>
        <taxon>Eukaryota</taxon>
        <taxon>Viridiplantae</taxon>
        <taxon>Streptophyta</taxon>
        <taxon>Embryophyta</taxon>
        <taxon>Tracheophyta</taxon>
        <taxon>Spermatophyta</taxon>
        <taxon>Magnoliopsida</taxon>
        <taxon>Proteales</taxon>
        <taxon>Proteaceae</taxon>
        <taxon>Protea</taxon>
    </lineage>
</organism>
<dbReference type="FunFam" id="1.10.510.10:FF:000988">
    <property type="entry name" value="Leucine-rich repeat protein kinase family protein"/>
    <property type="match status" value="1"/>
</dbReference>
<keyword evidence="10" id="KW-1185">Reference proteome</keyword>
<feature type="compositionally biased region" description="Basic and acidic residues" evidence="7">
    <location>
        <begin position="12"/>
        <end position="37"/>
    </location>
</feature>
<evidence type="ECO:0000256" key="7">
    <source>
        <dbReference type="SAM" id="MobiDB-lite"/>
    </source>
</evidence>
<dbReference type="PROSITE" id="PS50011">
    <property type="entry name" value="PROTEIN_KINASE_DOM"/>
    <property type="match status" value="1"/>
</dbReference>
<evidence type="ECO:0000256" key="2">
    <source>
        <dbReference type="ARBA" id="ARBA00022614"/>
    </source>
</evidence>
<dbReference type="SMART" id="SM00369">
    <property type="entry name" value="LRR_TYP"/>
    <property type="match status" value="5"/>
</dbReference>
<protein>
    <recommendedName>
        <fullName evidence="8">Protein kinase domain-containing protein</fullName>
    </recommendedName>
</protein>
<keyword evidence="4" id="KW-0677">Repeat</keyword>
<dbReference type="SMART" id="SM00220">
    <property type="entry name" value="S_TKc"/>
    <property type="match status" value="1"/>
</dbReference>
<evidence type="ECO:0000256" key="6">
    <source>
        <dbReference type="ARBA" id="ARBA00023136"/>
    </source>
</evidence>
<dbReference type="InterPro" id="IPR055164">
    <property type="entry name" value="EDR1/CTR1/ARMC3-like_pept-like"/>
</dbReference>
<dbReference type="OrthoDB" id="1394818at2759"/>
<feature type="domain" description="Protein kinase" evidence="8">
    <location>
        <begin position="798"/>
        <end position="1118"/>
    </location>
</feature>
<gene>
    <name evidence="9" type="ORF">NE237_015307</name>
</gene>